<dbReference type="PANTHER" id="PTHR47332:SF4">
    <property type="entry name" value="SET DOMAIN-CONTAINING PROTEIN 5"/>
    <property type="match status" value="1"/>
</dbReference>
<evidence type="ECO:0000313" key="2">
    <source>
        <dbReference type="EMBL" id="CDW45139.1"/>
    </source>
</evidence>
<protein>
    <recommendedName>
        <fullName evidence="1">SET domain-containing protein</fullName>
    </recommendedName>
</protein>
<dbReference type="CDD" id="cd20071">
    <property type="entry name" value="SET_SMYD"/>
    <property type="match status" value="1"/>
</dbReference>
<dbReference type="OrthoDB" id="438641at2759"/>
<dbReference type="GO" id="GO:0008757">
    <property type="term" value="F:S-adenosylmethionine-dependent methyltransferase activity"/>
    <property type="evidence" value="ECO:0007669"/>
    <property type="project" value="UniProtKB-ARBA"/>
</dbReference>
<dbReference type="PROSITE" id="PS50280">
    <property type="entry name" value="SET"/>
    <property type="match status" value="1"/>
</dbReference>
<dbReference type="GO" id="GO:0008276">
    <property type="term" value="F:protein methyltransferase activity"/>
    <property type="evidence" value="ECO:0007669"/>
    <property type="project" value="UniProtKB-ARBA"/>
</dbReference>
<dbReference type="SUPFAM" id="SSF82199">
    <property type="entry name" value="SET domain"/>
    <property type="match status" value="1"/>
</dbReference>
<dbReference type="SMART" id="SM00317">
    <property type="entry name" value="SET"/>
    <property type="match status" value="1"/>
</dbReference>
<organism evidence="2">
    <name type="scientific">Lepeophtheirus salmonis</name>
    <name type="common">Salmon louse</name>
    <name type="synonym">Caligus salmonis</name>
    <dbReference type="NCBI Taxonomy" id="72036"/>
    <lineage>
        <taxon>Eukaryota</taxon>
        <taxon>Metazoa</taxon>
        <taxon>Ecdysozoa</taxon>
        <taxon>Arthropoda</taxon>
        <taxon>Crustacea</taxon>
        <taxon>Multicrustacea</taxon>
        <taxon>Hexanauplia</taxon>
        <taxon>Copepoda</taxon>
        <taxon>Siphonostomatoida</taxon>
        <taxon>Caligidae</taxon>
        <taxon>Lepeophtheirus</taxon>
    </lineage>
</organism>
<dbReference type="InterPro" id="IPR001214">
    <property type="entry name" value="SET_dom"/>
</dbReference>
<name>A0A0K2V3R5_LEPSM</name>
<dbReference type="Pfam" id="PF00856">
    <property type="entry name" value="SET"/>
    <property type="match status" value="1"/>
</dbReference>
<accession>A0A0K2V3R5</accession>
<dbReference type="InterPro" id="IPR053185">
    <property type="entry name" value="SET_domain_protein"/>
</dbReference>
<dbReference type="AlphaFoldDB" id="A0A0K2V3R5"/>
<dbReference type="PANTHER" id="PTHR47332">
    <property type="entry name" value="SET DOMAIN-CONTAINING PROTEIN 5"/>
    <property type="match status" value="1"/>
</dbReference>
<dbReference type="InterPro" id="IPR046341">
    <property type="entry name" value="SET_dom_sf"/>
</dbReference>
<dbReference type="Gene3D" id="2.170.270.10">
    <property type="entry name" value="SET domain"/>
    <property type="match status" value="1"/>
</dbReference>
<proteinExistence type="predicted"/>
<sequence>MVRIEPYSPPELQIHHIPKKGLGVIAHSSVPPGEIIVEEEPMVSLPLNADGSLDGNFRRVDFVNEDFYSPYLEQALRRLPMETRALFHSLSDATSPGRIGKSNFGIIKTNSFAIAVNSRTYLGLFPNVARINHSCIPNCHHYWTSKTGKYTVRSVKEIKPGEEITISYMSPLQREDFHSRDSRQKILYEEFGFYCECRSCLDWSESEDENRYTIRNIEKCWKDYASDPEMALKQAERQWELAIKLNFHCGHLSYICLHAVEASTIIMENASGSSTPSDSYLRSKDSALYFSDQGLSAGELAYGRDSSEYKIFHNIYDEVRSEKASSTIAKSIRRYLNQLKND</sequence>
<dbReference type="EMBL" id="HACA01027778">
    <property type="protein sequence ID" value="CDW45139.1"/>
    <property type="molecule type" value="Transcribed_RNA"/>
</dbReference>
<reference evidence="2" key="1">
    <citation type="submission" date="2014-05" db="EMBL/GenBank/DDBJ databases">
        <authorList>
            <person name="Chronopoulou M."/>
        </authorList>
    </citation>
    <scope>NUCLEOTIDE SEQUENCE</scope>
    <source>
        <tissue evidence="2">Whole organism</tissue>
    </source>
</reference>
<feature type="domain" description="SET" evidence="1">
    <location>
        <begin position="10"/>
        <end position="169"/>
    </location>
</feature>
<dbReference type="GO" id="GO:0008170">
    <property type="term" value="F:N-methyltransferase activity"/>
    <property type="evidence" value="ECO:0007669"/>
    <property type="project" value="UniProtKB-ARBA"/>
</dbReference>
<evidence type="ECO:0000259" key="1">
    <source>
        <dbReference type="PROSITE" id="PS50280"/>
    </source>
</evidence>